<gene>
    <name evidence="10" type="ORF">VE01_05826</name>
</gene>
<evidence type="ECO:0000256" key="7">
    <source>
        <dbReference type="PROSITE-ProRule" id="PRU00042"/>
    </source>
</evidence>
<reference evidence="11" key="2">
    <citation type="journal article" date="2018" name="Nat. Commun.">
        <title>Extreme sensitivity to ultraviolet light in the fungal pathogen causing white-nose syndrome of bats.</title>
        <authorList>
            <person name="Palmer J.M."/>
            <person name="Drees K.P."/>
            <person name="Foster J.T."/>
            <person name="Lindner D.L."/>
        </authorList>
    </citation>
    <scope>NUCLEOTIDE SEQUENCE [LARGE SCALE GENOMIC DNA]</scope>
    <source>
        <strain evidence="11">UAMH 10579</strain>
    </source>
</reference>
<keyword evidence="5" id="KW-0862">Zinc</keyword>
<dbReference type="InterPro" id="IPR007219">
    <property type="entry name" value="XnlR_reg_dom"/>
</dbReference>
<feature type="domain" description="C2H2-type" evidence="9">
    <location>
        <begin position="36"/>
        <end position="63"/>
    </location>
</feature>
<reference evidence="10 11" key="1">
    <citation type="submission" date="2016-03" db="EMBL/GenBank/DDBJ databases">
        <title>Comparative genomics of Pseudogymnoascus destructans, the fungus causing white-nose syndrome of bats.</title>
        <authorList>
            <person name="Palmer J.M."/>
            <person name="Drees K.P."/>
            <person name="Foster J.T."/>
            <person name="Lindner D.L."/>
        </authorList>
    </citation>
    <scope>NUCLEOTIDE SEQUENCE [LARGE SCALE GENOMIC DNA]</scope>
    <source>
        <strain evidence="10 11">UAMH 10579</strain>
    </source>
</reference>
<dbReference type="InterPro" id="IPR013087">
    <property type="entry name" value="Znf_C2H2_type"/>
</dbReference>
<dbReference type="FunFam" id="3.30.160.60:FF:000100">
    <property type="entry name" value="Zinc finger 45-like"/>
    <property type="match status" value="1"/>
</dbReference>
<name>A0A1B8GKG1_9PEZI</name>
<feature type="domain" description="C2H2-type" evidence="9">
    <location>
        <begin position="64"/>
        <end position="92"/>
    </location>
</feature>
<dbReference type="Pfam" id="PF04082">
    <property type="entry name" value="Fungal_trans"/>
    <property type="match status" value="1"/>
</dbReference>
<dbReference type="PROSITE" id="PS50157">
    <property type="entry name" value="ZINC_FINGER_C2H2_2"/>
    <property type="match status" value="2"/>
</dbReference>
<dbReference type="GO" id="GO:0000785">
    <property type="term" value="C:chromatin"/>
    <property type="evidence" value="ECO:0007669"/>
    <property type="project" value="TreeGrafter"/>
</dbReference>
<evidence type="ECO:0000256" key="5">
    <source>
        <dbReference type="ARBA" id="ARBA00022833"/>
    </source>
</evidence>
<dbReference type="RefSeq" id="XP_018130052.1">
    <property type="nucleotide sequence ID" value="XM_018275284.2"/>
</dbReference>
<dbReference type="Proteomes" id="UP000091956">
    <property type="component" value="Unassembled WGS sequence"/>
</dbReference>
<feature type="compositionally biased region" description="Polar residues" evidence="8">
    <location>
        <begin position="223"/>
        <end position="251"/>
    </location>
</feature>
<keyword evidence="11" id="KW-1185">Reference proteome</keyword>
<comment type="subcellular location">
    <subcellularLocation>
        <location evidence="1">Nucleus</location>
    </subcellularLocation>
</comment>
<keyword evidence="2" id="KW-0479">Metal-binding</keyword>
<proteinExistence type="predicted"/>
<dbReference type="GO" id="GO:0000978">
    <property type="term" value="F:RNA polymerase II cis-regulatory region sequence-specific DNA binding"/>
    <property type="evidence" value="ECO:0007669"/>
    <property type="project" value="InterPro"/>
</dbReference>
<feature type="compositionally biased region" description="Basic and acidic residues" evidence="8">
    <location>
        <begin position="151"/>
        <end position="160"/>
    </location>
</feature>
<dbReference type="SMART" id="SM00355">
    <property type="entry name" value="ZnF_C2H2"/>
    <property type="match status" value="2"/>
</dbReference>
<evidence type="ECO:0000313" key="10">
    <source>
        <dbReference type="EMBL" id="OBT96319.1"/>
    </source>
</evidence>
<evidence type="ECO:0000256" key="2">
    <source>
        <dbReference type="ARBA" id="ARBA00022723"/>
    </source>
</evidence>
<dbReference type="STRING" id="342668.A0A1B8GKG1"/>
<dbReference type="GO" id="GO:0005634">
    <property type="term" value="C:nucleus"/>
    <property type="evidence" value="ECO:0007669"/>
    <property type="project" value="UniProtKB-SubCell"/>
</dbReference>
<dbReference type="GO" id="GO:0008270">
    <property type="term" value="F:zinc ion binding"/>
    <property type="evidence" value="ECO:0007669"/>
    <property type="project" value="UniProtKB-KW"/>
</dbReference>
<dbReference type="GO" id="GO:0000981">
    <property type="term" value="F:DNA-binding transcription factor activity, RNA polymerase II-specific"/>
    <property type="evidence" value="ECO:0007669"/>
    <property type="project" value="InterPro"/>
</dbReference>
<accession>A0A1B8GKG1</accession>
<dbReference type="SUPFAM" id="SSF57667">
    <property type="entry name" value="beta-beta-alpha zinc fingers"/>
    <property type="match status" value="1"/>
</dbReference>
<dbReference type="GO" id="GO:0006351">
    <property type="term" value="P:DNA-templated transcription"/>
    <property type="evidence" value="ECO:0007669"/>
    <property type="project" value="InterPro"/>
</dbReference>
<dbReference type="Gene3D" id="3.30.160.60">
    <property type="entry name" value="Classic Zinc Finger"/>
    <property type="match status" value="2"/>
</dbReference>
<dbReference type="CDD" id="cd12148">
    <property type="entry name" value="fungal_TF_MHR"/>
    <property type="match status" value="1"/>
</dbReference>
<evidence type="ECO:0000256" key="3">
    <source>
        <dbReference type="ARBA" id="ARBA00022737"/>
    </source>
</evidence>
<feature type="compositionally biased region" description="Basic and acidic residues" evidence="8">
    <location>
        <begin position="169"/>
        <end position="178"/>
    </location>
</feature>
<evidence type="ECO:0000256" key="4">
    <source>
        <dbReference type="ARBA" id="ARBA00022771"/>
    </source>
</evidence>
<dbReference type="InterPro" id="IPR051059">
    <property type="entry name" value="VerF-like"/>
</dbReference>
<dbReference type="PROSITE" id="PS00028">
    <property type="entry name" value="ZINC_FINGER_C2H2_1"/>
    <property type="match status" value="2"/>
</dbReference>
<feature type="region of interest" description="Disordered" evidence="8">
    <location>
        <begin position="1"/>
        <end position="27"/>
    </location>
</feature>
<dbReference type="AlphaFoldDB" id="A0A1B8GKG1"/>
<keyword evidence="4 7" id="KW-0863">Zinc-finger</keyword>
<dbReference type="PANTHER" id="PTHR40626">
    <property type="entry name" value="MIP31509P"/>
    <property type="match status" value="1"/>
</dbReference>
<dbReference type="EMBL" id="KV460229">
    <property type="protein sequence ID" value="OBT96319.1"/>
    <property type="molecule type" value="Genomic_DNA"/>
</dbReference>
<dbReference type="OrthoDB" id="654211at2759"/>
<evidence type="ECO:0000259" key="9">
    <source>
        <dbReference type="PROSITE" id="PS50157"/>
    </source>
</evidence>
<evidence type="ECO:0000256" key="6">
    <source>
        <dbReference type="ARBA" id="ARBA00023242"/>
    </source>
</evidence>
<keyword evidence="3" id="KW-0677">Repeat</keyword>
<dbReference type="GeneID" id="28839212"/>
<evidence type="ECO:0000313" key="11">
    <source>
        <dbReference type="Proteomes" id="UP000091956"/>
    </source>
</evidence>
<dbReference type="PANTHER" id="PTHR40626:SF10">
    <property type="entry name" value="C2H2-TYPE DOMAIN-CONTAINING PROTEIN"/>
    <property type="match status" value="1"/>
</dbReference>
<organism evidence="10 11">
    <name type="scientific">Pseudogymnoascus verrucosus</name>
    <dbReference type="NCBI Taxonomy" id="342668"/>
    <lineage>
        <taxon>Eukaryota</taxon>
        <taxon>Fungi</taxon>
        <taxon>Dikarya</taxon>
        <taxon>Ascomycota</taxon>
        <taxon>Pezizomycotina</taxon>
        <taxon>Leotiomycetes</taxon>
        <taxon>Thelebolales</taxon>
        <taxon>Thelebolaceae</taxon>
        <taxon>Pseudogymnoascus</taxon>
    </lineage>
</organism>
<evidence type="ECO:0000256" key="1">
    <source>
        <dbReference type="ARBA" id="ARBA00004123"/>
    </source>
</evidence>
<feature type="region of interest" description="Disordered" evidence="8">
    <location>
        <begin position="141"/>
        <end position="259"/>
    </location>
</feature>
<evidence type="ECO:0000256" key="8">
    <source>
        <dbReference type="SAM" id="MobiDB-lite"/>
    </source>
</evidence>
<protein>
    <recommendedName>
        <fullName evidence="9">C2H2-type domain-containing protein</fullName>
    </recommendedName>
</protein>
<feature type="region of interest" description="Disordered" evidence="8">
    <location>
        <begin position="108"/>
        <end position="129"/>
    </location>
</feature>
<dbReference type="InterPro" id="IPR036236">
    <property type="entry name" value="Znf_C2H2_sf"/>
</dbReference>
<keyword evidence="6" id="KW-0539">Nucleus</keyword>
<sequence>MASIVVEMPTDTAPVQGQSPDEGAIHPQLQKPVRRYSCSVCQKAFKRSEHCSRHERGHTREKPFTCRHCGRRYARKDLVTRHEQSFHPFEISRRQQSPVTETTLLASTQTSNVEPIEETTAPAPQAQSTLDPILQRYDEQIAESQRASWTAKDKTNDPKSNEQASTSSHHAEARRESDSAELPMAIDGPLPTPVVSSGPGISQPFGDSSMPGMNDEFLVNLLNDATGQSGQTPNSDTVLTQTSEASQSGPSGQVWDPSRTNWQDPDTFSRHEFAADPNATSNEPPAMAHQIENYFQDVDIFSMLPNGGTNIEADFAIPSYLFNSGYSPPIDNESPQLLWDANERNLSVAMHGTSLIAIRAVAEPFDPVPFAGSSARLPTVVNETPKQISLRPVDSDIHSLILKDIEKRLSHEQLKDFNMPSAQSLQRFLVSYLTCFHRHYPILHFPSLDLRNAPTPLILAMCAIGALYRLSRKTAKDLWFWANKMLELELQTPPSDLMSPSTIAAAQCKLLLSLFAVFSGDVTEQALTQWGYWTTEYRLRRAILALKRPNTESLSWESWCLRETSKRLLYGIFIMSSLMTVAYDMTPSFSVTQDIDLEMPDEERLWEATNAQQWEEIIKSRNTPTLITVRDAMTHLIFAKEDSSSRTDVMSWTAFATTVIMHAVNVHMWNIMQFTQSFTTFAIGEQNNNNLRACLVTQVESALARCYTLLTAGRSEREHTSDDLEGPLIFNCLALLRSAYVRVATGAGNFNRMMLLWSDPDQVTSSIQSYIDSPQERNPFLTTAVHKAYGGLLIPIKAGHLLVRKTAALSWSVEHAIAAWDCALFVLKWIHTMEMQQRELPPNDEEMRNLTNFAQLLTEVDSEYNGKGSLAAEVTRVWASFLDDTWVWGITPRMGYVLRLMSAAFAEEWRLKFINGNEDGPISR</sequence>